<reference evidence="3" key="1">
    <citation type="submission" date="2019-08" db="EMBL/GenBank/DDBJ databases">
        <authorList>
            <person name="Kucharzyk K."/>
            <person name="Murdoch R.W."/>
            <person name="Higgins S."/>
            <person name="Loffler F."/>
        </authorList>
    </citation>
    <scope>NUCLEOTIDE SEQUENCE</scope>
</reference>
<accession>A0A644YWE6</accession>
<evidence type="ECO:0000313" key="3">
    <source>
        <dbReference type="EMBL" id="MPM32338.1"/>
    </source>
</evidence>
<dbReference type="PANTHER" id="PTHR34978:SF3">
    <property type="entry name" value="SLR0241 PROTEIN"/>
    <property type="match status" value="1"/>
</dbReference>
<comment type="caution">
    <text evidence="3">The sequence shown here is derived from an EMBL/GenBank/DDBJ whole genome shotgun (WGS) entry which is preliminary data.</text>
</comment>
<feature type="transmembrane region" description="Helical" evidence="1">
    <location>
        <begin position="6"/>
        <end position="24"/>
    </location>
</feature>
<evidence type="ECO:0000256" key="1">
    <source>
        <dbReference type="SAM" id="Phobius"/>
    </source>
</evidence>
<evidence type="ECO:0000259" key="2">
    <source>
        <dbReference type="Pfam" id="PF05569"/>
    </source>
</evidence>
<keyword evidence="1" id="KW-0472">Membrane</keyword>
<dbReference type="AlphaFoldDB" id="A0A644YWE6"/>
<keyword evidence="1" id="KW-0812">Transmembrane</keyword>
<feature type="transmembrane region" description="Helical" evidence="1">
    <location>
        <begin position="119"/>
        <end position="140"/>
    </location>
</feature>
<protein>
    <recommendedName>
        <fullName evidence="2">Peptidase M56 domain-containing protein</fullName>
    </recommendedName>
</protein>
<gene>
    <name evidence="3" type="ORF">SDC9_78900</name>
</gene>
<feature type="transmembrane region" description="Helical" evidence="1">
    <location>
        <begin position="223"/>
        <end position="245"/>
    </location>
</feature>
<dbReference type="InterPro" id="IPR008756">
    <property type="entry name" value="Peptidase_M56"/>
</dbReference>
<dbReference type="EMBL" id="VSSQ01006332">
    <property type="protein sequence ID" value="MPM32338.1"/>
    <property type="molecule type" value="Genomic_DNA"/>
</dbReference>
<dbReference type="InterPro" id="IPR052173">
    <property type="entry name" value="Beta-lactam_resp_regulator"/>
</dbReference>
<keyword evidence="1" id="KW-1133">Transmembrane helix</keyword>
<sequence length="706" mass="76945">MNILRTLLEISIYAAVIFLAILLFRRLFHKSLSPLVKYALWFVLLARLLLPVTLDAGVRLFTASSENELYAAAAPQEQTTEEPAAQAGADAASQEAAVPAQTEGTSTVNKTLSTQQTLLLVWLSGVVLVGGWMSVSYAALRRKMRKNAAEPSERMLALLAEAKAETGVRGKIRICCQYAVGAPAMVFPNLLFLPLGALVSMSDSEADHALRHELTHFRRGDPAVSVLLAALCAVYWFNPVVWAAAYLMRADMEAACDAAVTKRFSRDEKERYASLLLALYSLPALGAPALGLSGVGVAHQAERRVRGVFEGRRSTLPARAAALLLALILAFGCFTTACQPLTGTSGHAANPDNPWISDVPVKVLEHVKQEPEAMQENVVFTVDADVTQPKSYEPVTVDVARRTIDFSEFQQMIAAVMPEVAWTSSQNEDGSEITATGERNGEAFTASCYTYKDGTVSFAIYPENLYIIREGFLVNDIEMEQDYFAVLHQSIQTTASEAQPKADAVVEALGAEGLMLQSAERACRFDTNLPGDVVLSSGWSFVYVPDCGGLPANYRLGGSGIDDPFGDGYYGVPMKPVLSVYVDETGVSYIDWRSPFTVTQTNVQTEPLLDYEEVITRAKSILLERYEGRELTTQLTFTVTAIQLASIIVSDERMSESAAIDYSGDTGRLVPVWEIVCVESNPEGSYWRSIVLPFTAIDGLALTQQE</sequence>
<name>A0A644YWE6_9ZZZZ</name>
<dbReference type="CDD" id="cd07341">
    <property type="entry name" value="M56_BlaR1_MecR1_like"/>
    <property type="match status" value="1"/>
</dbReference>
<organism evidence="3">
    <name type="scientific">bioreactor metagenome</name>
    <dbReference type="NCBI Taxonomy" id="1076179"/>
    <lineage>
        <taxon>unclassified sequences</taxon>
        <taxon>metagenomes</taxon>
        <taxon>ecological metagenomes</taxon>
    </lineage>
</organism>
<dbReference type="Pfam" id="PF05569">
    <property type="entry name" value="Peptidase_M56"/>
    <property type="match status" value="1"/>
</dbReference>
<feature type="transmembrane region" description="Helical" evidence="1">
    <location>
        <begin position="316"/>
        <end position="337"/>
    </location>
</feature>
<feature type="domain" description="Peptidase M56" evidence="2">
    <location>
        <begin position="6"/>
        <end position="305"/>
    </location>
</feature>
<dbReference type="PANTHER" id="PTHR34978">
    <property type="entry name" value="POSSIBLE SENSOR-TRANSDUCER PROTEIN BLAR"/>
    <property type="match status" value="1"/>
</dbReference>
<proteinExistence type="predicted"/>